<dbReference type="InterPro" id="IPR058231">
    <property type="entry name" value="MG284-like_C"/>
</dbReference>
<dbReference type="Proteomes" id="UP001622612">
    <property type="component" value="Chromosome"/>
</dbReference>
<organism evidence="1 2">
    <name type="scientific">Metamycoplasma faucium</name>
    <dbReference type="NCBI Taxonomy" id="56142"/>
    <lineage>
        <taxon>Bacteria</taxon>
        <taxon>Bacillati</taxon>
        <taxon>Mycoplasmatota</taxon>
        <taxon>Mycoplasmoidales</taxon>
        <taxon>Metamycoplasmataceae</taxon>
        <taxon>Metamycoplasma</taxon>
    </lineage>
</organism>
<sequence length="103" mass="13025">MTNKKDDDNKSKLWSKRKYIEEYCSFITMEKKYYESQQNRDSIKNIINSFLESLRDDYREIFRKNFIEYDFDREWYLEFWSKGTYYKKLNLVTNLFLRFINDK</sequence>
<reference evidence="1" key="1">
    <citation type="submission" date="2021-11" db="EMBL/GenBank/DDBJ databases">
        <title>The first genome sequence of unculturable Mycoplasma faucium obtained by de novo assembly of metagenomic reads.</title>
        <authorList>
            <person name="Sabat A.J."/>
            <person name="Bathoorn E."/>
            <person name="Akkerboom V."/>
            <person name="Friedrich A.W."/>
        </authorList>
    </citation>
    <scope>NUCLEOTIDE SEQUENCE [LARGE SCALE GENOMIC DNA]</scope>
    <source>
        <strain evidence="1">UMCG-MFM1</strain>
    </source>
</reference>
<dbReference type="RefSeq" id="WP_405311269.1">
    <property type="nucleotide sequence ID" value="NZ_CP088155.1"/>
</dbReference>
<protein>
    <submittedName>
        <fullName evidence="1">Uncharacterized protein</fullName>
    </submittedName>
</protein>
<proteinExistence type="predicted"/>
<gene>
    <name evidence="1" type="ORF">LQ356_02415</name>
</gene>
<dbReference type="EMBL" id="CP088155">
    <property type="protein sequence ID" value="WYM97051.1"/>
    <property type="molecule type" value="Genomic_DNA"/>
</dbReference>
<keyword evidence="2" id="KW-1185">Reference proteome</keyword>
<name>A0ABZ2TR99_9BACT</name>
<evidence type="ECO:0000313" key="1">
    <source>
        <dbReference type="EMBL" id="WYM97051.1"/>
    </source>
</evidence>
<accession>A0ABZ2TR99</accession>
<evidence type="ECO:0000313" key="2">
    <source>
        <dbReference type="Proteomes" id="UP001622612"/>
    </source>
</evidence>
<dbReference type="NCBIfam" id="NF045770">
    <property type="entry name" value="MPN403_MG284_C"/>
    <property type="match status" value="1"/>
</dbReference>